<organism evidence="2 3">
    <name type="scientific">candidate division CSSED10-310 bacterium</name>
    <dbReference type="NCBI Taxonomy" id="2855610"/>
    <lineage>
        <taxon>Bacteria</taxon>
        <taxon>Bacteria division CSSED10-310</taxon>
    </lineage>
</organism>
<name>A0ABV6Z228_UNCC1</name>
<feature type="region of interest" description="Disordered" evidence="1">
    <location>
        <begin position="1"/>
        <end position="20"/>
    </location>
</feature>
<proteinExistence type="predicted"/>
<protein>
    <submittedName>
        <fullName evidence="2">Uncharacterized protein</fullName>
    </submittedName>
</protein>
<comment type="caution">
    <text evidence="2">The sequence shown here is derived from an EMBL/GenBank/DDBJ whole genome shotgun (WGS) entry which is preliminary data.</text>
</comment>
<evidence type="ECO:0000256" key="1">
    <source>
        <dbReference type="SAM" id="MobiDB-lite"/>
    </source>
</evidence>
<dbReference type="Proteomes" id="UP001594351">
    <property type="component" value="Unassembled WGS sequence"/>
</dbReference>
<evidence type="ECO:0000313" key="2">
    <source>
        <dbReference type="EMBL" id="MFC1852512.1"/>
    </source>
</evidence>
<sequence length="520" mass="61521">MKNDKRKKQSLPNEKVKNSDDVATKRAEWLSKLDIAEKQELLFELELNLKGLDRFFNLNNHSFSSFESLISRNFISELDIVYRAVNRIVIVTGELLHQKAKNIFYFQRFILGKLMEDFTRDVHIKKELKQNTPEESLHFLRLAFINLRNILSALVQLGAEIQYNEFNSIGQLITREVASNKFFNPFDNKPFVVEFDKILIPQISEIIFGISHSQLRKKTSIIYLSLYRLLHYLAYIDATIEDYMELKSYLLYFGLINSEYKVLLHFIENEFIPCLNSISGPISLKSEKRSDQNAKSSKEVILPVKLRDSTESLIYQLRMELRNINQRVLRNLIHINEEHRLRSTFENATGILTNLIQQIVVYISQEFNPHIRGEEIFTVFVSRLKQSLRLRRDIWVFKEVMSHYEEKVETLFDADTLEIYKEYFEKLSEYIKYFKWNSVVLLRYDDALDFQKFFDTVESCSLDDLETSYKLESFKLSAKYFKIFLETMLGNIANRNELRNHPLDVEDANSMLNKYIHKGS</sequence>
<dbReference type="EMBL" id="JBHPBY010000324">
    <property type="protein sequence ID" value="MFC1852512.1"/>
    <property type="molecule type" value="Genomic_DNA"/>
</dbReference>
<evidence type="ECO:0000313" key="3">
    <source>
        <dbReference type="Proteomes" id="UP001594351"/>
    </source>
</evidence>
<accession>A0ABV6Z228</accession>
<gene>
    <name evidence="2" type="ORF">ACFL27_20135</name>
</gene>
<keyword evidence="3" id="KW-1185">Reference proteome</keyword>
<reference evidence="2 3" key="1">
    <citation type="submission" date="2024-09" db="EMBL/GenBank/DDBJ databases">
        <title>Laminarin stimulates single cell rates of sulfate reduction while oxygen inhibits transcriptomic activity in coastal marine sediment.</title>
        <authorList>
            <person name="Lindsay M."/>
            <person name="Orcutt B."/>
            <person name="Emerson D."/>
            <person name="Stepanauskas R."/>
            <person name="D'Angelo T."/>
        </authorList>
    </citation>
    <scope>NUCLEOTIDE SEQUENCE [LARGE SCALE GENOMIC DNA]</scope>
    <source>
        <strain evidence="2">SAG AM-311-K15</strain>
    </source>
</reference>